<keyword evidence="1 2" id="KW-0597">Phosphoprotein</keyword>
<reference evidence="5" key="1">
    <citation type="submission" date="2016-10" db="EMBL/GenBank/DDBJ databases">
        <authorList>
            <person name="Varghese N."/>
            <person name="Submissions S."/>
        </authorList>
    </citation>
    <scope>NUCLEOTIDE SEQUENCE [LARGE SCALE GENOMIC DNA]</scope>
    <source>
        <strain evidence="5">DSM 26893</strain>
    </source>
</reference>
<dbReference type="RefSeq" id="WP_091846605.1">
    <property type="nucleotide sequence ID" value="NZ_FOCM01000010.1"/>
</dbReference>
<protein>
    <submittedName>
        <fullName evidence="4">Response regulator receiver domain-containing protein</fullName>
    </submittedName>
</protein>
<proteinExistence type="predicted"/>
<dbReference type="Pfam" id="PF00072">
    <property type="entry name" value="Response_reg"/>
    <property type="match status" value="1"/>
</dbReference>
<dbReference type="InterPro" id="IPR011006">
    <property type="entry name" value="CheY-like_superfamily"/>
</dbReference>
<evidence type="ECO:0000259" key="3">
    <source>
        <dbReference type="PROSITE" id="PS50110"/>
    </source>
</evidence>
<dbReference type="InterPro" id="IPR050595">
    <property type="entry name" value="Bact_response_regulator"/>
</dbReference>
<feature type="modified residue" description="4-aspartylphosphate" evidence="2">
    <location>
        <position position="73"/>
    </location>
</feature>
<dbReference type="PANTHER" id="PTHR44591">
    <property type="entry name" value="STRESS RESPONSE REGULATOR PROTEIN 1"/>
    <property type="match status" value="1"/>
</dbReference>
<dbReference type="SUPFAM" id="SSF52172">
    <property type="entry name" value="CheY-like"/>
    <property type="match status" value="1"/>
</dbReference>
<dbReference type="InterPro" id="IPR001789">
    <property type="entry name" value="Sig_transdc_resp-reg_receiver"/>
</dbReference>
<dbReference type="GO" id="GO:0000160">
    <property type="term" value="P:phosphorelay signal transduction system"/>
    <property type="evidence" value="ECO:0007669"/>
    <property type="project" value="InterPro"/>
</dbReference>
<dbReference type="AlphaFoldDB" id="A0A1H8LHS1"/>
<evidence type="ECO:0000256" key="1">
    <source>
        <dbReference type="ARBA" id="ARBA00022553"/>
    </source>
</evidence>
<dbReference type="EMBL" id="FOCM01000010">
    <property type="protein sequence ID" value="SEO04328.1"/>
    <property type="molecule type" value="Genomic_DNA"/>
</dbReference>
<keyword evidence="5" id="KW-1185">Reference proteome</keyword>
<dbReference type="CDD" id="cd00156">
    <property type="entry name" value="REC"/>
    <property type="match status" value="1"/>
</dbReference>
<dbReference type="PROSITE" id="PS50110">
    <property type="entry name" value="RESPONSE_REGULATORY"/>
    <property type="match status" value="1"/>
</dbReference>
<name>A0A1H8LHS1_9RHOB</name>
<organism evidence="4 5">
    <name type="scientific">Palleronia pelagia</name>
    <dbReference type="NCBI Taxonomy" id="387096"/>
    <lineage>
        <taxon>Bacteria</taxon>
        <taxon>Pseudomonadati</taxon>
        <taxon>Pseudomonadota</taxon>
        <taxon>Alphaproteobacteria</taxon>
        <taxon>Rhodobacterales</taxon>
        <taxon>Roseobacteraceae</taxon>
        <taxon>Palleronia</taxon>
    </lineage>
</organism>
<accession>A0A1H8LHS1</accession>
<feature type="domain" description="Response regulatory" evidence="3">
    <location>
        <begin position="24"/>
        <end position="137"/>
    </location>
</feature>
<sequence>MTDILDDFLYPRRPTAERPLLGQTVLVVEDSRFAGETIRLMCLRGGARIRRADSLRAAARHLSTYRPSVILVDLGLPDGSGLDLIRQLDDAVPRVPVLLALSGDPALEEAALNAGANGFISKPFGSVAGFQGKILAHLPAEAQPRGPRPLSDEVVHADAGALGDDYALILDLLDSPQGPEDLLYAINFGANLARNLEDGALDAAVTALREDVTDGRGHRGSLAHLAGLVQSRLARGAIAV</sequence>
<dbReference type="PANTHER" id="PTHR44591:SF3">
    <property type="entry name" value="RESPONSE REGULATORY DOMAIN-CONTAINING PROTEIN"/>
    <property type="match status" value="1"/>
</dbReference>
<dbReference type="SMART" id="SM00448">
    <property type="entry name" value="REC"/>
    <property type="match status" value="1"/>
</dbReference>
<gene>
    <name evidence="4" type="ORF">SAMN04488011_11069</name>
</gene>
<evidence type="ECO:0000313" key="4">
    <source>
        <dbReference type="EMBL" id="SEO04328.1"/>
    </source>
</evidence>
<evidence type="ECO:0000313" key="5">
    <source>
        <dbReference type="Proteomes" id="UP000199372"/>
    </source>
</evidence>
<dbReference type="Proteomes" id="UP000199372">
    <property type="component" value="Unassembled WGS sequence"/>
</dbReference>
<evidence type="ECO:0000256" key="2">
    <source>
        <dbReference type="PROSITE-ProRule" id="PRU00169"/>
    </source>
</evidence>
<dbReference type="OrthoDB" id="7831674at2"/>
<dbReference type="Gene3D" id="3.40.50.2300">
    <property type="match status" value="1"/>
</dbReference>